<feature type="transmembrane region" description="Helical" evidence="1">
    <location>
        <begin position="273"/>
        <end position="291"/>
    </location>
</feature>
<keyword evidence="1" id="KW-0472">Membrane</keyword>
<dbReference type="HOGENOM" id="CLU_930182_0_0_0"/>
<dbReference type="Proteomes" id="UP000001887">
    <property type="component" value="Chromosome"/>
</dbReference>
<dbReference type="AlphaFoldDB" id="D2R8U8"/>
<dbReference type="KEGG" id="psl:Psta_4757"/>
<gene>
    <name evidence="2" type="ordered locus">Psta_4757</name>
</gene>
<evidence type="ECO:0000256" key="1">
    <source>
        <dbReference type="SAM" id="Phobius"/>
    </source>
</evidence>
<evidence type="ECO:0000313" key="2">
    <source>
        <dbReference type="EMBL" id="ADB19398.1"/>
    </source>
</evidence>
<evidence type="ECO:0000313" key="3">
    <source>
        <dbReference type="Proteomes" id="UP000001887"/>
    </source>
</evidence>
<accession>D2R8U8</accession>
<keyword evidence="1" id="KW-0812">Transmembrane</keyword>
<keyword evidence="1" id="KW-1133">Transmembrane helix</keyword>
<keyword evidence="3" id="KW-1185">Reference proteome</keyword>
<organism evidence="2 3">
    <name type="scientific">Pirellula staleyi (strain ATCC 27377 / DSM 6068 / ICPB 4128)</name>
    <name type="common">Pirella staleyi</name>
    <dbReference type="NCBI Taxonomy" id="530564"/>
    <lineage>
        <taxon>Bacteria</taxon>
        <taxon>Pseudomonadati</taxon>
        <taxon>Planctomycetota</taxon>
        <taxon>Planctomycetia</taxon>
        <taxon>Pirellulales</taxon>
        <taxon>Pirellulaceae</taxon>
        <taxon>Pirellula</taxon>
    </lineage>
</organism>
<dbReference type="EMBL" id="CP001848">
    <property type="protein sequence ID" value="ADB19398.1"/>
    <property type="molecule type" value="Genomic_DNA"/>
</dbReference>
<reference evidence="2 3" key="1">
    <citation type="journal article" date="2009" name="Stand. Genomic Sci.">
        <title>Complete genome sequence of Pirellula staleyi type strain (ATCC 27377).</title>
        <authorList>
            <person name="Clum A."/>
            <person name="Tindall B.J."/>
            <person name="Sikorski J."/>
            <person name="Ivanova N."/>
            <person name="Mavrommatis K."/>
            <person name="Lucas S."/>
            <person name="Glavina del Rio T."/>
            <person name="Nolan M."/>
            <person name="Chen F."/>
            <person name="Tice H."/>
            <person name="Pitluck S."/>
            <person name="Cheng J.F."/>
            <person name="Chertkov O."/>
            <person name="Brettin T."/>
            <person name="Han C."/>
            <person name="Detter J.C."/>
            <person name="Kuske C."/>
            <person name="Bruce D."/>
            <person name="Goodwin L."/>
            <person name="Ovchinikova G."/>
            <person name="Pati A."/>
            <person name="Mikhailova N."/>
            <person name="Chen A."/>
            <person name="Palaniappan K."/>
            <person name="Land M."/>
            <person name="Hauser L."/>
            <person name="Chang Y.J."/>
            <person name="Jeffries C.D."/>
            <person name="Chain P."/>
            <person name="Rohde M."/>
            <person name="Goker M."/>
            <person name="Bristow J."/>
            <person name="Eisen J.A."/>
            <person name="Markowitz V."/>
            <person name="Hugenholtz P."/>
            <person name="Kyrpides N.C."/>
            <person name="Klenk H.P."/>
            <person name="Lapidus A."/>
        </authorList>
    </citation>
    <scope>NUCLEOTIDE SEQUENCE [LARGE SCALE GENOMIC DNA]</scope>
    <source>
        <strain evidence="3">ATCC 27377 / DSM 6068 / ICPB 4128</strain>
    </source>
</reference>
<sequence>MCMFSLPVSQVANTRIFARLTGQGTQLLAYQMEYMSRTENAMILPLPVRQPAEEGSLRFIDFEKYDNFFDDLITGFPYIQRIGIGCSDAAPLTSESLDVVKVGNYIASFVPTLADFSRLDERFRLSPETWDKLPQYQDFSFAVFKLADGTLRPHPMAMEFQTASDAIFFPTVHVHDGETHPTERFDHMLYLQHAGLDSVVDAYRGDAHVDPTTGLVRSQENASQFCRIDQTAGLVDGNLLVHRRDLRGKHPNQDTIIAVVGHPTQKTFNFKSLWSYVPWVIFLSAMGWLFARRSKLKAA</sequence>
<dbReference type="eggNOG" id="ENOG5033YDB">
    <property type="taxonomic scope" value="Bacteria"/>
</dbReference>
<protein>
    <submittedName>
        <fullName evidence="2">Uncharacterized protein</fullName>
    </submittedName>
</protein>
<name>D2R8U8_PIRSD</name>
<proteinExistence type="predicted"/>